<name>A0A4R9G7X1_9LEPT</name>
<proteinExistence type="predicted"/>
<dbReference type="AlphaFoldDB" id="A0A4R9G7X1"/>
<evidence type="ECO:0000256" key="1">
    <source>
        <dbReference type="SAM" id="SignalP"/>
    </source>
</evidence>
<dbReference type="SUPFAM" id="SSF143744">
    <property type="entry name" value="GlcG-like"/>
    <property type="match status" value="1"/>
</dbReference>
<feature type="signal peptide" evidence="1">
    <location>
        <begin position="1"/>
        <end position="31"/>
    </location>
</feature>
<dbReference type="InterPro" id="IPR005624">
    <property type="entry name" value="PduO/GlcC-like"/>
</dbReference>
<dbReference type="InterPro" id="IPR052517">
    <property type="entry name" value="GlcG_carb_metab_protein"/>
</dbReference>
<reference evidence="2" key="1">
    <citation type="journal article" date="2019" name="PLoS Negl. Trop. Dis.">
        <title>Revisiting the worldwide diversity of Leptospira species in the environment.</title>
        <authorList>
            <person name="Vincent A.T."/>
            <person name="Schiettekatte O."/>
            <person name="Bourhy P."/>
            <person name="Veyrier F.J."/>
            <person name="Picardeau M."/>
        </authorList>
    </citation>
    <scope>NUCLEOTIDE SEQUENCE [LARGE SCALE GENOMIC DNA]</scope>
    <source>
        <strain evidence="2">SSS9</strain>
    </source>
</reference>
<gene>
    <name evidence="2" type="ORF">EHO59_01995</name>
</gene>
<keyword evidence="1" id="KW-0732">Signal</keyword>
<dbReference type="PANTHER" id="PTHR34309:SF1">
    <property type="entry name" value="PROTEIN GLCG"/>
    <property type="match status" value="1"/>
</dbReference>
<sequence>MLVNTLNQNFRSLKRFLSVILFLGISYSAQAQTLTYGPVISLEQAKKVLAAAEAEAKKNQWLMTIAIVDSGGNLVLLQRMDNANIGTVEIARGKAATANNFKRPTRSMEEAVEKGGIGLRLLAVPGVFPLEGGELIVLDGKIIGAIGVSGAQSFQDGQVAKAGVAALIAK</sequence>
<dbReference type="Pfam" id="PF03928">
    <property type="entry name" value="HbpS-like"/>
    <property type="match status" value="1"/>
</dbReference>
<dbReference type="InterPro" id="IPR038084">
    <property type="entry name" value="PduO/GlcC-like_sf"/>
</dbReference>
<organism evidence="2 3">
    <name type="scientific">Leptospira semungkisensis</name>
    <dbReference type="NCBI Taxonomy" id="2484985"/>
    <lineage>
        <taxon>Bacteria</taxon>
        <taxon>Pseudomonadati</taxon>
        <taxon>Spirochaetota</taxon>
        <taxon>Spirochaetia</taxon>
        <taxon>Leptospirales</taxon>
        <taxon>Leptospiraceae</taxon>
        <taxon>Leptospira</taxon>
    </lineage>
</organism>
<evidence type="ECO:0000313" key="3">
    <source>
        <dbReference type="Proteomes" id="UP000297453"/>
    </source>
</evidence>
<accession>A0A4R9G7X1</accession>
<dbReference type="EMBL" id="RQEP01000005">
    <property type="protein sequence ID" value="TGK06917.1"/>
    <property type="molecule type" value="Genomic_DNA"/>
</dbReference>
<protein>
    <submittedName>
        <fullName evidence="2">Heme-binding protein</fullName>
    </submittedName>
</protein>
<dbReference type="Proteomes" id="UP000297453">
    <property type="component" value="Unassembled WGS sequence"/>
</dbReference>
<dbReference type="OrthoDB" id="9778896at2"/>
<keyword evidence="3" id="KW-1185">Reference proteome</keyword>
<dbReference type="PANTHER" id="PTHR34309">
    <property type="entry name" value="SLR1406 PROTEIN"/>
    <property type="match status" value="1"/>
</dbReference>
<feature type="chain" id="PRO_5020486358" evidence="1">
    <location>
        <begin position="32"/>
        <end position="170"/>
    </location>
</feature>
<evidence type="ECO:0000313" key="2">
    <source>
        <dbReference type="EMBL" id="TGK06917.1"/>
    </source>
</evidence>
<dbReference type="Gene3D" id="3.30.450.150">
    <property type="entry name" value="Haem-degrading domain"/>
    <property type="match status" value="1"/>
</dbReference>
<comment type="caution">
    <text evidence="2">The sequence shown here is derived from an EMBL/GenBank/DDBJ whole genome shotgun (WGS) entry which is preliminary data.</text>
</comment>